<dbReference type="PANTHER" id="PTHR30419:SF30">
    <property type="entry name" value="LYSR FAMILY TRANSCRIPTIONAL REGULATOR"/>
    <property type="match status" value="1"/>
</dbReference>
<evidence type="ECO:0000259" key="5">
    <source>
        <dbReference type="PROSITE" id="PS50931"/>
    </source>
</evidence>
<gene>
    <name evidence="6" type="ORF">HAQ05_02880</name>
</gene>
<organism evidence="6 7">
    <name type="scientific">Pseudomonas typographi</name>
    <dbReference type="NCBI Taxonomy" id="2715964"/>
    <lineage>
        <taxon>Bacteria</taxon>
        <taxon>Pseudomonadati</taxon>
        <taxon>Pseudomonadota</taxon>
        <taxon>Gammaproteobacteria</taxon>
        <taxon>Pseudomonadales</taxon>
        <taxon>Pseudomonadaceae</taxon>
        <taxon>Pseudomonas</taxon>
    </lineage>
</organism>
<dbReference type="InterPro" id="IPR036388">
    <property type="entry name" value="WH-like_DNA-bd_sf"/>
</dbReference>
<dbReference type="EMBL" id="JAAOCA010000003">
    <property type="protein sequence ID" value="MBD1597658.1"/>
    <property type="molecule type" value="Genomic_DNA"/>
</dbReference>
<keyword evidence="7" id="KW-1185">Reference proteome</keyword>
<dbReference type="Gene3D" id="3.40.190.290">
    <property type="match status" value="1"/>
</dbReference>
<proteinExistence type="inferred from homology"/>
<keyword evidence="2" id="KW-0805">Transcription regulation</keyword>
<dbReference type="InterPro" id="IPR000847">
    <property type="entry name" value="LysR_HTH_N"/>
</dbReference>
<dbReference type="Gene3D" id="1.10.10.10">
    <property type="entry name" value="Winged helix-like DNA-binding domain superfamily/Winged helix DNA-binding domain"/>
    <property type="match status" value="1"/>
</dbReference>
<comment type="similarity">
    <text evidence="1">Belongs to the LysR transcriptional regulatory family.</text>
</comment>
<dbReference type="CDD" id="cd05466">
    <property type="entry name" value="PBP2_LTTR_substrate"/>
    <property type="match status" value="1"/>
</dbReference>
<comment type="caution">
    <text evidence="6">The sequence shown here is derived from an EMBL/GenBank/DDBJ whole genome shotgun (WGS) entry which is preliminary data.</text>
</comment>
<dbReference type="PANTHER" id="PTHR30419">
    <property type="entry name" value="HTH-TYPE TRANSCRIPTIONAL REGULATOR YBHD"/>
    <property type="match status" value="1"/>
</dbReference>
<keyword evidence="3" id="KW-0238">DNA-binding</keyword>
<reference evidence="6 7" key="1">
    <citation type="journal article" date="2020" name="Insects">
        <title>Bacteria Belonging to Pseudomonas typographi sp. nov. from the Bark Beetle Ips typographus Have Genomic Potential to Aid in the Host Ecology.</title>
        <authorList>
            <person name="Peral-Aranega E."/>
            <person name="Saati-Santamaria Z."/>
            <person name="Kolarik M."/>
            <person name="Rivas R."/>
            <person name="Garcia-Fraile P."/>
        </authorList>
    </citation>
    <scope>NUCLEOTIDE SEQUENCE [LARGE SCALE GENOMIC DNA]</scope>
    <source>
        <strain evidence="6 7">CA3A</strain>
    </source>
</reference>
<dbReference type="InterPro" id="IPR050950">
    <property type="entry name" value="HTH-type_LysR_regulators"/>
</dbReference>
<dbReference type="Proteomes" id="UP000805841">
    <property type="component" value="Unassembled WGS sequence"/>
</dbReference>
<evidence type="ECO:0000313" key="6">
    <source>
        <dbReference type="EMBL" id="MBD1597658.1"/>
    </source>
</evidence>
<evidence type="ECO:0000256" key="1">
    <source>
        <dbReference type="ARBA" id="ARBA00009437"/>
    </source>
</evidence>
<dbReference type="Pfam" id="PF00126">
    <property type="entry name" value="HTH_1"/>
    <property type="match status" value="1"/>
</dbReference>
<feature type="domain" description="HTH lysR-type" evidence="5">
    <location>
        <begin position="3"/>
        <end position="60"/>
    </location>
</feature>
<dbReference type="PROSITE" id="PS50931">
    <property type="entry name" value="HTH_LYSR"/>
    <property type="match status" value="1"/>
</dbReference>
<evidence type="ECO:0000256" key="2">
    <source>
        <dbReference type="ARBA" id="ARBA00023015"/>
    </source>
</evidence>
<dbReference type="SUPFAM" id="SSF46785">
    <property type="entry name" value="Winged helix' DNA-binding domain"/>
    <property type="match status" value="1"/>
</dbReference>
<accession>A0ABR7YWU0</accession>
<evidence type="ECO:0000256" key="3">
    <source>
        <dbReference type="ARBA" id="ARBA00023125"/>
    </source>
</evidence>
<evidence type="ECO:0000256" key="4">
    <source>
        <dbReference type="ARBA" id="ARBA00023163"/>
    </source>
</evidence>
<keyword evidence="4" id="KW-0804">Transcription</keyword>
<dbReference type="PRINTS" id="PR00039">
    <property type="entry name" value="HTHLYSR"/>
</dbReference>
<dbReference type="InterPro" id="IPR005119">
    <property type="entry name" value="LysR_subst-bd"/>
</dbReference>
<dbReference type="SUPFAM" id="SSF53850">
    <property type="entry name" value="Periplasmic binding protein-like II"/>
    <property type="match status" value="1"/>
</dbReference>
<evidence type="ECO:0000313" key="7">
    <source>
        <dbReference type="Proteomes" id="UP000805841"/>
    </source>
</evidence>
<name>A0ABR7YWU0_9PSED</name>
<protein>
    <submittedName>
        <fullName evidence="6">LysR family transcriptional regulator</fullName>
    </submittedName>
</protein>
<sequence>MHLDLRTLRHFIALMDHGSFAAAAAAVNLSQSAFSRSIQNLEAQTGHLLVDRAQKHLPPTAQGQLLLHHARGLLLKAQTLTEALGAFSAQGTGRVQFGCGPSLAAGLVPRAIAAFMAGYPRARVYYKVDHWRELGQRLRNHEIEFLIADTRYFEAEPQYAVTPLHPQSWHFYCRQGHPLAGRGAVTCAEVFSYPLATSFQPFNIRKVLAEFSADPHFTPTVESANNQSLFNIVALTDAVGILTQDCRASLVEQGAHVLDISDMPAALRERHTHNGIVQLRAERLSPLASALVQVIEEQDQPMQPSLRNFSI</sequence>
<dbReference type="InterPro" id="IPR036390">
    <property type="entry name" value="WH_DNA-bd_sf"/>
</dbReference>
<dbReference type="Pfam" id="PF03466">
    <property type="entry name" value="LysR_substrate"/>
    <property type="match status" value="1"/>
</dbReference>
<dbReference type="RefSeq" id="WP_190417169.1">
    <property type="nucleotide sequence ID" value="NZ_JAAOCA010000003.1"/>
</dbReference>